<evidence type="ECO:0000256" key="2">
    <source>
        <dbReference type="ARBA" id="ARBA00006375"/>
    </source>
</evidence>
<dbReference type="PRINTS" id="PR00926">
    <property type="entry name" value="MITOCARRIER"/>
</dbReference>
<dbReference type="PANTHER" id="PTHR45758:SF4">
    <property type="entry name" value="MITOFERRIN-1"/>
    <property type="match status" value="1"/>
</dbReference>
<evidence type="ECO:0000256" key="10">
    <source>
        <dbReference type="RuleBase" id="RU000488"/>
    </source>
</evidence>
<dbReference type="InterPro" id="IPR018108">
    <property type="entry name" value="MCP_transmembrane"/>
</dbReference>
<evidence type="ECO:0000256" key="8">
    <source>
        <dbReference type="ARBA" id="ARBA00023136"/>
    </source>
</evidence>
<evidence type="ECO:0000313" key="11">
    <source>
        <dbReference type="EMBL" id="KAJ3209114.1"/>
    </source>
</evidence>
<dbReference type="GO" id="GO:0048250">
    <property type="term" value="P:iron import into the mitochondrion"/>
    <property type="evidence" value="ECO:0007669"/>
    <property type="project" value="TreeGrafter"/>
</dbReference>
<evidence type="ECO:0000256" key="1">
    <source>
        <dbReference type="ARBA" id="ARBA00004225"/>
    </source>
</evidence>
<dbReference type="Proteomes" id="UP001211065">
    <property type="component" value="Unassembled WGS sequence"/>
</dbReference>
<dbReference type="EMBL" id="JADGJW010000959">
    <property type="protein sequence ID" value="KAJ3209114.1"/>
    <property type="molecule type" value="Genomic_DNA"/>
</dbReference>
<protein>
    <submittedName>
        <fullName evidence="11">Fe(2+) transporter</fullName>
    </submittedName>
</protein>
<dbReference type="Pfam" id="PF00153">
    <property type="entry name" value="Mito_carr"/>
    <property type="match status" value="3"/>
</dbReference>
<dbReference type="SUPFAM" id="SSF103506">
    <property type="entry name" value="Mitochondrial carrier"/>
    <property type="match status" value="1"/>
</dbReference>
<keyword evidence="8 9" id="KW-0472">Membrane</keyword>
<reference evidence="11" key="1">
    <citation type="submission" date="2020-05" db="EMBL/GenBank/DDBJ databases">
        <title>Phylogenomic resolution of chytrid fungi.</title>
        <authorList>
            <person name="Stajich J.E."/>
            <person name="Amses K."/>
            <person name="Simmons R."/>
            <person name="Seto K."/>
            <person name="Myers J."/>
            <person name="Bonds A."/>
            <person name="Quandt C.A."/>
            <person name="Barry K."/>
            <person name="Liu P."/>
            <person name="Grigoriev I."/>
            <person name="Longcore J.E."/>
            <person name="James T.Y."/>
        </authorList>
    </citation>
    <scope>NUCLEOTIDE SEQUENCE</scope>
    <source>
        <strain evidence="11">JEL0476</strain>
    </source>
</reference>
<dbReference type="Gene3D" id="1.50.40.10">
    <property type="entry name" value="Mitochondrial carrier domain"/>
    <property type="match status" value="2"/>
</dbReference>
<keyword evidence="5" id="KW-0677">Repeat</keyword>
<comment type="similarity">
    <text evidence="2 10">Belongs to the mitochondrial carrier (TC 2.A.29) family.</text>
</comment>
<dbReference type="InterPro" id="IPR002067">
    <property type="entry name" value="MCP"/>
</dbReference>
<evidence type="ECO:0000256" key="9">
    <source>
        <dbReference type="PROSITE-ProRule" id="PRU00282"/>
    </source>
</evidence>
<proteinExistence type="inferred from homology"/>
<evidence type="ECO:0000256" key="7">
    <source>
        <dbReference type="ARBA" id="ARBA00023128"/>
    </source>
</evidence>
<accession>A0AAD5TX92</accession>
<keyword evidence="3 10" id="KW-0813">Transport</keyword>
<dbReference type="GO" id="GO:0015093">
    <property type="term" value="F:ferrous iron transmembrane transporter activity"/>
    <property type="evidence" value="ECO:0007669"/>
    <property type="project" value="TreeGrafter"/>
</dbReference>
<comment type="subcellular location">
    <subcellularLocation>
        <location evidence="1">Mitochondrion membrane</location>
        <topology evidence="1">Multi-pass membrane protein</topology>
    </subcellularLocation>
</comment>
<dbReference type="GO" id="GO:0031966">
    <property type="term" value="C:mitochondrial membrane"/>
    <property type="evidence" value="ECO:0007669"/>
    <property type="project" value="UniProtKB-SubCell"/>
</dbReference>
<evidence type="ECO:0000313" key="12">
    <source>
        <dbReference type="Proteomes" id="UP001211065"/>
    </source>
</evidence>
<feature type="repeat" description="Solcar" evidence="9">
    <location>
        <begin position="27"/>
        <end position="113"/>
    </location>
</feature>
<dbReference type="AlphaFoldDB" id="A0AAD5TX92"/>
<evidence type="ECO:0000256" key="6">
    <source>
        <dbReference type="ARBA" id="ARBA00022989"/>
    </source>
</evidence>
<sequence>MQMQTEESSLQKVIQDIDVEYESLESSSLLTNAMAGALAGITEHTVMYPIDSIKTRMQVVKPNPQAIYSGILNAISKISSTEGVATLWRGPAHALYFGMYEHCKVLFGAEGEKQNFLAIAAAGSCATIAADGFMNPFDVIKQRMQLHGNKFRSVAKCGLSVLKNEGISAFYVSLPTTLMMTIPFQAIHFSTYEFLRKNLNPSNTYDPKTHVISGGLAGAVAAAITNPLDVTKTLLQTKGSIKSDASLKNINGMFQGVKFIYEKNGWKGFTLGIRPRVLSHIPSTAICWTTVSNFSFLMFV</sequence>
<evidence type="ECO:0000256" key="3">
    <source>
        <dbReference type="ARBA" id="ARBA00022448"/>
    </source>
</evidence>
<keyword evidence="7" id="KW-0496">Mitochondrion</keyword>
<name>A0AAD5TX92_9FUNG</name>
<keyword evidence="4 9" id="KW-0812">Transmembrane</keyword>
<dbReference type="PROSITE" id="PS50920">
    <property type="entry name" value="SOLCAR"/>
    <property type="match status" value="3"/>
</dbReference>
<dbReference type="PANTHER" id="PTHR45758">
    <property type="entry name" value="MITOFERRIN-1-RELATED"/>
    <property type="match status" value="1"/>
</dbReference>
<dbReference type="InterPro" id="IPR023395">
    <property type="entry name" value="MCP_dom_sf"/>
</dbReference>
<feature type="repeat" description="Solcar" evidence="9">
    <location>
        <begin position="209"/>
        <end position="297"/>
    </location>
</feature>
<evidence type="ECO:0000256" key="4">
    <source>
        <dbReference type="ARBA" id="ARBA00022692"/>
    </source>
</evidence>
<gene>
    <name evidence="11" type="primary">MRS3/4</name>
    <name evidence="11" type="ORF">HK099_008570</name>
</gene>
<keyword evidence="12" id="KW-1185">Reference proteome</keyword>
<evidence type="ECO:0000256" key="5">
    <source>
        <dbReference type="ARBA" id="ARBA00022737"/>
    </source>
</evidence>
<keyword evidence="6" id="KW-1133">Transmembrane helix</keyword>
<organism evidence="11 12">
    <name type="scientific">Clydaea vesicula</name>
    <dbReference type="NCBI Taxonomy" id="447962"/>
    <lineage>
        <taxon>Eukaryota</taxon>
        <taxon>Fungi</taxon>
        <taxon>Fungi incertae sedis</taxon>
        <taxon>Chytridiomycota</taxon>
        <taxon>Chytridiomycota incertae sedis</taxon>
        <taxon>Chytridiomycetes</taxon>
        <taxon>Lobulomycetales</taxon>
        <taxon>Lobulomycetaceae</taxon>
        <taxon>Clydaea</taxon>
    </lineage>
</organism>
<feature type="repeat" description="Solcar" evidence="9">
    <location>
        <begin position="114"/>
        <end position="198"/>
    </location>
</feature>
<comment type="caution">
    <text evidence="11">The sequence shown here is derived from an EMBL/GenBank/DDBJ whole genome shotgun (WGS) entry which is preliminary data.</text>
</comment>